<dbReference type="Proteomes" id="UP000192907">
    <property type="component" value="Unassembled WGS sequence"/>
</dbReference>
<dbReference type="Pfam" id="PF00072">
    <property type="entry name" value="Response_reg"/>
    <property type="match status" value="1"/>
</dbReference>
<name>A0A1Y6CLT4_9BACT</name>
<dbReference type="PANTHER" id="PTHR44591:SF14">
    <property type="entry name" value="PROTEIN PILG"/>
    <property type="match status" value="1"/>
</dbReference>
<evidence type="ECO:0000256" key="1">
    <source>
        <dbReference type="ARBA" id="ARBA00022553"/>
    </source>
</evidence>
<keyword evidence="6" id="KW-1185">Reference proteome</keyword>
<dbReference type="AlphaFoldDB" id="A0A1Y6CLT4"/>
<dbReference type="GO" id="GO:0000160">
    <property type="term" value="P:phosphorelay signal transduction system"/>
    <property type="evidence" value="ECO:0007669"/>
    <property type="project" value="UniProtKB-KW"/>
</dbReference>
<dbReference type="SUPFAM" id="SSF52172">
    <property type="entry name" value="CheY-like"/>
    <property type="match status" value="1"/>
</dbReference>
<keyword evidence="1 3" id="KW-0597">Phosphoprotein</keyword>
<dbReference type="RefSeq" id="WP_132323232.1">
    <property type="nucleotide sequence ID" value="NZ_FWZT01000021.1"/>
</dbReference>
<dbReference type="OrthoDB" id="9800029at2"/>
<keyword evidence="2" id="KW-0902">Two-component regulatory system</keyword>
<organism evidence="5 6">
    <name type="scientific">Pseudobacteriovorax antillogorgiicola</name>
    <dbReference type="NCBI Taxonomy" id="1513793"/>
    <lineage>
        <taxon>Bacteria</taxon>
        <taxon>Pseudomonadati</taxon>
        <taxon>Bdellovibrionota</taxon>
        <taxon>Oligoflexia</taxon>
        <taxon>Oligoflexales</taxon>
        <taxon>Pseudobacteriovoracaceae</taxon>
        <taxon>Pseudobacteriovorax</taxon>
    </lineage>
</organism>
<gene>
    <name evidence="5" type="ORF">SAMN06296036_121118</name>
</gene>
<dbReference type="InterPro" id="IPR050595">
    <property type="entry name" value="Bact_response_regulator"/>
</dbReference>
<dbReference type="InterPro" id="IPR001789">
    <property type="entry name" value="Sig_transdc_resp-reg_receiver"/>
</dbReference>
<reference evidence="6" key="1">
    <citation type="submission" date="2017-04" db="EMBL/GenBank/DDBJ databases">
        <authorList>
            <person name="Varghese N."/>
            <person name="Submissions S."/>
        </authorList>
    </citation>
    <scope>NUCLEOTIDE SEQUENCE [LARGE SCALE GENOMIC DNA]</scope>
    <source>
        <strain evidence="6">RKEM611</strain>
    </source>
</reference>
<dbReference type="EMBL" id="FWZT01000021">
    <property type="protein sequence ID" value="SMF63168.1"/>
    <property type="molecule type" value="Genomic_DNA"/>
</dbReference>
<evidence type="ECO:0000313" key="5">
    <source>
        <dbReference type="EMBL" id="SMF63168.1"/>
    </source>
</evidence>
<protein>
    <submittedName>
        <fullName evidence="5">Response regulator receiver domain-containing protein</fullName>
    </submittedName>
</protein>
<dbReference type="PROSITE" id="PS50110">
    <property type="entry name" value="RESPONSE_REGULATORY"/>
    <property type="match status" value="1"/>
</dbReference>
<dbReference type="Gene3D" id="3.40.50.2300">
    <property type="match status" value="1"/>
</dbReference>
<sequence length="119" mass="13137">MKTILIVDDVKEMRDLLNKIVTKMGYQALEAATGQEALKLLDESPKIEVVLLDMGLPDIDGLEVATSIRKKDESMKICFITGKGDYEYVKAAGKVGAVSYIVKPIRPSLVIERLKQIVA</sequence>
<evidence type="ECO:0000256" key="3">
    <source>
        <dbReference type="PROSITE-ProRule" id="PRU00169"/>
    </source>
</evidence>
<dbReference type="STRING" id="1513793.SAMN06296036_121118"/>
<dbReference type="PANTHER" id="PTHR44591">
    <property type="entry name" value="STRESS RESPONSE REGULATOR PROTEIN 1"/>
    <property type="match status" value="1"/>
</dbReference>
<feature type="domain" description="Response regulatory" evidence="4">
    <location>
        <begin position="3"/>
        <end position="118"/>
    </location>
</feature>
<proteinExistence type="predicted"/>
<dbReference type="InterPro" id="IPR011006">
    <property type="entry name" value="CheY-like_superfamily"/>
</dbReference>
<accession>A0A1Y6CLT4</accession>
<feature type="modified residue" description="4-aspartylphosphate" evidence="3">
    <location>
        <position position="53"/>
    </location>
</feature>
<evidence type="ECO:0000259" key="4">
    <source>
        <dbReference type="PROSITE" id="PS50110"/>
    </source>
</evidence>
<evidence type="ECO:0000256" key="2">
    <source>
        <dbReference type="ARBA" id="ARBA00023012"/>
    </source>
</evidence>
<evidence type="ECO:0000313" key="6">
    <source>
        <dbReference type="Proteomes" id="UP000192907"/>
    </source>
</evidence>
<dbReference type="CDD" id="cd00156">
    <property type="entry name" value="REC"/>
    <property type="match status" value="1"/>
</dbReference>
<dbReference type="SMART" id="SM00448">
    <property type="entry name" value="REC"/>
    <property type="match status" value="1"/>
</dbReference>